<dbReference type="InterPro" id="IPR016093">
    <property type="entry name" value="MIR_motif"/>
</dbReference>
<dbReference type="PROSITE" id="PS50919">
    <property type="entry name" value="MIR"/>
    <property type="match status" value="1"/>
</dbReference>
<feature type="domain" description="MIR" evidence="4">
    <location>
        <begin position="98"/>
        <end position="155"/>
    </location>
</feature>
<dbReference type="AlphaFoldDB" id="A0A2C6KS97"/>
<dbReference type="SUPFAM" id="SSF82109">
    <property type="entry name" value="MIR domain"/>
    <property type="match status" value="1"/>
</dbReference>
<accession>A0A2C6KS97</accession>
<sequence length="256" mass="26818">MRWLDRPSLPRPWAFQLKVFAFRRSSSLGARGDTNLLAQPGPRGPSSVCGVSVSEACPRKPYLCTGLPSLLCLVIVALYYCPAAEGGVVAVAEAAKQGRPVTYGSAISLVHAATGYKLFSGKISWGSGSGQQAVTAMPSEERPASGNVLWAVTVPPGSNRQVPLDSRELQKQIGTKSVPAAVEGSETDPVPALPTDGEAGVPVRCGSVIALEHATSAGRLQAVGAPSPLSNNREVGLERSRRSLLQTRCLDHTPVL</sequence>
<evidence type="ECO:0000313" key="6">
    <source>
        <dbReference type="Proteomes" id="UP000221165"/>
    </source>
</evidence>
<dbReference type="GeneID" id="94430150"/>
<protein>
    <submittedName>
        <fullName evidence="5">Transmembrane protein</fullName>
    </submittedName>
</protein>
<organism evidence="5 6">
    <name type="scientific">Cystoisospora suis</name>
    <dbReference type="NCBI Taxonomy" id="483139"/>
    <lineage>
        <taxon>Eukaryota</taxon>
        <taxon>Sar</taxon>
        <taxon>Alveolata</taxon>
        <taxon>Apicomplexa</taxon>
        <taxon>Conoidasida</taxon>
        <taxon>Coccidia</taxon>
        <taxon>Eucoccidiorida</taxon>
        <taxon>Eimeriorina</taxon>
        <taxon>Sarcocystidae</taxon>
        <taxon>Cystoisospora</taxon>
    </lineage>
</organism>
<dbReference type="InterPro" id="IPR036300">
    <property type="entry name" value="MIR_dom_sf"/>
</dbReference>
<keyword evidence="2" id="KW-0677">Repeat</keyword>
<evidence type="ECO:0000256" key="3">
    <source>
        <dbReference type="SAM" id="MobiDB-lite"/>
    </source>
</evidence>
<evidence type="ECO:0000259" key="4">
    <source>
        <dbReference type="PROSITE" id="PS50919"/>
    </source>
</evidence>
<keyword evidence="5" id="KW-0472">Membrane</keyword>
<proteinExistence type="predicted"/>
<dbReference type="EMBL" id="MIGC01003486">
    <property type="protein sequence ID" value="PHJ19378.1"/>
    <property type="molecule type" value="Genomic_DNA"/>
</dbReference>
<evidence type="ECO:0000256" key="2">
    <source>
        <dbReference type="ARBA" id="ARBA00022737"/>
    </source>
</evidence>
<dbReference type="RefSeq" id="XP_067921079.1">
    <property type="nucleotide sequence ID" value="XM_068066939.1"/>
</dbReference>
<keyword evidence="1" id="KW-0732">Signal</keyword>
<keyword evidence="6" id="KW-1185">Reference proteome</keyword>
<dbReference type="PANTHER" id="PTHR46809:SF2">
    <property type="entry name" value="GH21273P"/>
    <property type="match status" value="1"/>
</dbReference>
<evidence type="ECO:0000256" key="1">
    <source>
        <dbReference type="ARBA" id="ARBA00022729"/>
    </source>
</evidence>
<dbReference type="VEuPathDB" id="ToxoDB:CSUI_006787"/>
<dbReference type="OrthoDB" id="5588846at2759"/>
<comment type="caution">
    <text evidence="5">The sequence shown here is derived from an EMBL/GenBank/DDBJ whole genome shotgun (WGS) entry which is preliminary data.</text>
</comment>
<dbReference type="PANTHER" id="PTHR46809">
    <property type="entry name" value="STROMAL CELL-DERIVED FACTOR 2-LIKE PROTEIN"/>
    <property type="match status" value="1"/>
</dbReference>
<name>A0A2C6KS97_9APIC</name>
<dbReference type="Proteomes" id="UP000221165">
    <property type="component" value="Unassembled WGS sequence"/>
</dbReference>
<dbReference type="Gene3D" id="2.80.10.50">
    <property type="match status" value="1"/>
</dbReference>
<feature type="region of interest" description="Disordered" evidence="3">
    <location>
        <begin position="173"/>
        <end position="197"/>
    </location>
</feature>
<gene>
    <name evidence="5" type="ORF">CSUI_006787</name>
</gene>
<evidence type="ECO:0000313" key="5">
    <source>
        <dbReference type="EMBL" id="PHJ19378.1"/>
    </source>
</evidence>
<keyword evidence="5" id="KW-0812">Transmembrane</keyword>
<reference evidence="5 6" key="1">
    <citation type="journal article" date="2017" name="Int. J. Parasitol.">
        <title>The genome of the protozoan parasite Cystoisospora suis and a reverse vaccinology approach to identify vaccine candidates.</title>
        <authorList>
            <person name="Palmieri N."/>
            <person name="Shrestha A."/>
            <person name="Ruttkowski B."/>
            <person name="Beck T."/>
            <person name="Vogl C."/>
            <person name="Tomley F."/>
            <person name="Blake D.P."/>
            <person name="Joachim A."/>
        </authorList>
    </citation>
    <scope>NUCLEOTIDE SEQUENCE [LARGE SCALE GENOMIC DNA]</scope>
    <source>
        <strain evidence="5 6">Wien I</strain>
    </source>
</reference>